<sequence>MTTSIDPTDPTDMAAFNKNVIDEFRTNDGKVDGVFEEGTMLLLHHVGLKSGIERVNPLGYFTDGDRIFVVASFGGSDVSPAWYYNLLANPRTTVEIGPETIAVTAREVTGAERDERFAKIAETMPMFADYQRKTTRVIPVIELVRD</sequence>
<dbReference type="GO" id="GO:0016491">
    <property type="term" value="F:oxidoreductase activity"/>
    <property type="evidence" value="ECO:0007669"/>
    <property type="project" value="InterPro"/>
</dbReference>
<organism evidence="3 4">
    <name type="scientific">Mycolicibacterium moriokaense</name>
    <dbReference type="NCBI Taxonomy" id="39691"/>
    <lineage>
        <taxon>Bacteria</taxon>
        <taxon>Bacillati</taxon>
        <taxon>Actinomycetota</taxon>
        <taxon>Actinomycetes</taxon>
        <taxon>Mycobacteriales</taxon>
        <taxon>Mycobacteriaceae</taxon>
        <taxon>Mycolicibacterium</taxon>
    </lineage>
</organism>
<evidence type="ECO:0000256" key="2">
    <source>
        <dbReference type="ARBA" id="ARBA00049106"/>
    </source>
</evidence>
<dbReference type="Pfam" id="PF04075">
    <property type="entry name" value="F420H2_quin_red"/>
    <property type="match status" value="1"/>
</dbReference>
<evidence type="ECO:0000313" key="4">
    <source>
        <dbReference type="Proteomes" id="UP000247781"/>
    </source>
</evidence>
<dbReference type="Gene3D" id="2.30.110.10">
    <property type="entry name" value="Electron Transport, Fmn-binding Protein, Chain A"/>
    <property type="match status" value="1"/>
</dbReference>
<accession>A0A318HBF6</accession>
<comment type="caution">
    <text evidence="3">The sequence shown here is derived from an EMBL/GenBank/DDBJ whole genome shotgun (WGS) entry which is preliminary data.</text>
</comment>
<reference evidence="3 4" key="2">
    <citation type="submission" date="2018-06" db="EMBL/GenBank/DDBJ databases">
        <title>Sequencing of bacterial isolates from soil warming experiment in Harvard Forest, Massachusetts, USA.</title>
        <authorList>
            <person name="Deangelis K.PhD."/>
        </authorList>
    </citation>
    <scope>NUCLEOTIDE SEQUENCE [LARGE SCALE GENOMIC DNA]</scope>
    <source>
        <strain evidence="3 4">GAS496</strain>
    </source>
</reference>
<protein>
    <submittedName>
        <fullName evidence="3">Deazaflavin-dependent oxidoreductase (Nitroreductase family)</fullName>
    </submittedName>
</protein>
<dbReference type="PANTHER" id="PTHR39428">
    <property type="entry name" value="F420H(2)-DEPENDENT QUINONE REDUCTASE RV1261C"/>
    <property type="match status" value="1"/>
</dbReference>
<dbReference type="GO" id="GO:0070967">
    <property type="term" value="F:coenzyme F420 binding"/>
    <property type="evidence" value="ECO:0007669"/>
    <property type="project" value="TreeGrafter"/>
</dbReference>
<name>A0A318HBF6_9MYCO</name>
<evidence type="ECO:0000256" key="1">
    <source>
        <dbReference type="ARBA" id="ARBA00008710"/>
    </source>
</evidence>
<dbReference type="EMBL" id="QJJU01000039">
    <property type="protein sequence ID" value="PXW99871.1"/>
    <property type="molecule type" value="Genomic_DNA"/>
</dbReference>
<dbReference type="GO" id="GO:0005886">
    <property type="term" value="C:plasma membrane"/>
    <property type="evidence" value="ECO:0007669"/>
    <property type="project" value="TreeGrafter"/>
</dbReference>
<evidence type="ECO:0000313" key="3">
    <source>
        <dbReference type="EMBL" id="PXW99871.1"/>
    </source>
</evidence>
<dbReference type="NCBIfam" id="TIGR00026">
    <property type="entry name" value="hi_GC_TIGR00026"/>
    <property type="match status" value="1"/>
</dbReference>
<dbReference type="SUPFAM" id="SSF50475">
    <property type="entry name" value="FMN-binding split barrel"/>
    <property type="match status" value="1"/>
</dbReference>
<reference evidence="4" key="1">
    <citation type="submission" date="2018-05" db="EMBL/GenBank/DDBJ databases">
        <authorList>
            <person name="Deangelis K."/>
            <person name="Huntemann M."/>
            <person name="Clum A."/>
            <person name="Pillay M."/>
            <person name="Palaniappan K."/>
            <person name="Varghese N."/>
            <person name="Mikhailova N."/>
            <person name="Stamatis D."/>
            <person name="Reddy T."/>
            <person name="Daum C."/>
            <person name="Shapiro N."/>
            <person name="Ivanova N."/>
            <person name="Kyrpides N."/>
            <person name="Woyke T."/>
        </authorList>
    </citation>
    <scope>NUCLEOTIDE SEQUENCE [LARGE SCALE GENOMIC DNA]</scope>
    <source>
        <strain evidence="4">GAS496</strain>
    </source>
</reference>
<dbReference type="InterPro" id="IPR012349">
    <property type="entry name" value="Split_barrel_FMN-bd"/>
</dbReference>
<comment type="catalytic activity">
    <reaction evidence="2">
        <text>oxidized coenzyme F420-(gamma-L-Glu)(n) + a quinol + H(+) = reduced coenzyme F420-(gamma-L-Glu)(n) + a quinone</text>
        <dbReference type="Rhea" id="RHEA:39663"/>
        <dbReference type="Rhea" id="RHEA-COMP:12939"/>
        <dbReference type="Rhea" id="RHEA-COMP:14378"/>
        <dbReference type="ChEBI" id="CHEBI:15378"/>
        <dbReference type="ChEBI" id="CHEBI:24646"/>
        <dbReference type="ChEBI" id="CHEBI:132124"/>
        <dbReference type="ChEBI" id="CHEBI:133980"/>
        <dbReference type="ChEBI" id="CHEBI:139511"/>
    </reaction>
</comment>
<gene>
    <name evidence="3" type="ORF">C8E89_13927</name>
</gene>
<dbReference type="Proteomes" id="UP000247781">
    <property type="component" value="Unassembled WGS sequence"/>
</dbReference>
<dbReference type="InterPro" id="IPR004378">
    <property type="entry name" value="F420H2_quin_Rdtase"/>
</dbReference>
<comment type="similarity">
    <text evidence="1">Belongs to the F420H(2)-dependent quinone reductase family.</text>
</comment>
<keyword evidence="4" id="KW-1185">Reference proteome</keyword>
<dbReference type="AlphaFoldDB" id="A0A318HBF6"/>
<dbReference type="PANTHER" id="PTHR39428:SF1">
    <property type="entry name" value="F420H(2)-DEPENDENT QUINONE REDUCTASE RV1261C"/>
    <property type="match status" value="1"/>
</dbReference>
<proteinExistence type="inferred from homology"/>